<evidence type="ECO:0000259" key="3">
    <source>
        <dbReference type="PROSITE" id="PS50977"/>
    </source>
</evidence>
<proteinExistence type="predicted"/>
<dbReference type="PANTHER" id="PTHR30055">
    <property type="entry name" value="HTH-TYPE TRANSCRIPTIONAL REGULATOR RUTR"/>
    <property type="match status" value="1"/>
</dbReference>
<sequence>MSLRVPVRTWGGRTTEERRAERRARLIDAALDIWIENGWAAVTMRGVCQRTALNDRYFYEHFTDRDALLGDAWDAVCAEVYADLAAIAAEHIEQPPLEILRAAVTGVVRLQSDDRGRARILLADHAGSAVLEQRRKTMLTDATDLLIATARPYLRPDTDESEFRMSTLVGIGGFIELLTAWRTGALDIDGARIIEHICRIGALLGTLYLPPEVIPPAR</sequence>
<feature type="domain" description="HTH tetR-type" evidence="3">
    <location>
        <begin position="20"/>
        <end position="80"/>
    </location>
</feature>
<dbReference type="PANTHER" id="PTHR30055:SF209">
    <property type="entry name" value="POSSIBLE TRANSCRIPTIONAL REGULATORY PROTEIN (PROBABLY TETR-FAMILY)"/>
    <property type="match status" value="1"/>
</dbReference>
<accession>A0ABX8RT40</accession>
<dbReference type="InterPro" id="IPR001647">
    <property type="entry name" value="HTH_TetR"/>
</dbReference>
<dbReference type="Pfam" id="PF00440">
    <property type="entry name" value="TetR_N"/>
    <property type="match status" value="1"/>
</dbReference>
<name>A0ABX8RT40_NOCIO</name>
<reference evidence="4 5" key="1">
    <citation type="submission" date="2021-07" db="EMBL/GenBank/DDBJ databases">
        <title>Whole Genome Sequence of Nocardia Iowensis.</title>
        <authorList>
            <person name="Lamm A."/>
            <person name="Collins-Fairclough A.M."/>
            <person name="Bunk B."/>
            <person name="Sproer C."/>
        </authorList>
    </citation>
    <scope>NUCLEOTIDE SEQUENCE [LARGE SCALE GENOMIC DNA]</scope>
    <source>
        <strain evidence="4 5">NRRL 5646</strain>
    </source>
</reference>
<evidence type="ECO:0000256" key="2">
    <source>
        <dbReference type="PROSITE-ProRule" id="PRU00335"/>
    </source>
</evidence>
<gene>
    <name evidence="4" type="ORF">KV110_06590</name>
</gene>
<protein>
    <submittedName>
        <fullName evidence="4">TetR/AcrR family transcriptional regulator</fullName>
    </submittedName>
</protein>
<evidence type="ECO:0000313" key="4">
    <source>
        <dbReference type="EMBL" id="QXN92789.1"/>
    </source>
</evidence>
<dbReference type="PROSITE" id="PS50977">
    <property type="entry name" value="HTH_TETR_2"/>
    <property type="match status" value="1"/>
</dbReference>
<evidence type="ECO:0000313" key="5">
    <source>
        <dbReference type="Proteomes" id="UP000694257"/>
    </source>
</evidence>
<organism evidence="4 5">
    <name type="scientific">Nocardia iowensis</name>
    <dbReference type="NCBI Taxonomy" id="204891"/>
    <lineage>
        <taxon>Bacteria</taxon>
        <taxon>Bacillati</taxon>
        <taxon>Actinomycetota</taxon>
        <taxon>Actinomycetes</taxon>
        <taxon>Mycobacteriales</taxon>
        <taxon>Nocardiaceae</taxon>
        <taxon>Nocardia</taxon>
    </lineage>
</organism>
<keyword evidence="1 2" id="KW-0238">DNA-binding</keyword>
<evidence type="ECO:0000256" key="1">
    <source>
        <dbReference type="ARBA" id="ARBA00023125"/>
    </source>
</evidence>
<feature type="DNA-binding region" description="H-T-H motif" evidence="2">
    <location>
        <begin position="43"/>
        <end position="62"/>
    </location>
</feature>
<dbReference type="Proteomes" id="UP000694257">
    <property type="component" value="Chromosome"/>
</dbReference>
<dbReference type="EMBL" id="CP078145">
    <property type="protein sequence ID" value="QXN92789.1"/>
    <property type="molecule type" value="Genomic_DNA"/>
</dbReference>
<keyword evidence="5" id="KW-1185">Reference proteome</keyword>
<dbReference type="InterPro" id="IPR050109">
    <property type="entry name" value="HTH-type_TetR-like_transc_reg"/>
</dbReference>
<dbReference type="RefSeq" id="WP_218474321.1">
    <property type="nucleotide sequence ID" value="NZ_BAABJN010000005.1"/>
</dbReference>